<evidence type="ECO:0000313" key="2">
    <source>
        <dbReference type="EMBL" id="PWN07464.1"/>
    </source>
</evidence>
<name>A0A316TXR8_9BACT</name>
<dbReference type="PANTHER" id="PTHR37422:SF17">
    <property type="entry name" value="O-ANTIGEN LIGASE"/>
    <property type="match status" value="1"/>
</dbReference>
<sequence>MTAIGYIILPLVFISVYFIIEKGIKLNLAKFLGYSFVLSLTVQLFFNKIIPSLTVIAGTTVLLMLIIICAMKLMMNPSILSRNKYLIYIIAFFILISFYFLFSSLASPASLFSYIYEFRVLFIVYLYTAIIFAFSKREILNDAFLFKVLVWMFVFQVGIGVLQYSSLDISNLFKFNQWVHNGEIQGRIEDQANVKVLIGTFGHMHSYSAYLVMMTLFFVGSIKCKIIKGSWNYYLLICTSIIIILLTGIRTPVLSLIVGILMFYYLIEKKKFFLILIILVLVVPFVADLIVSSMGTSQLSSANDFDNPLLRVGSLFTSISGGARSEDYVFVTRGKDKINLILNAFIQSPLFGASKGYLLGHEFDSPTDYYLFLTVIEFGIIGFLLLLAPFLYVFQKLKQNKKIFPIVFSVFTSLIVSTLAHHTINNMPHIITFATIVAFLISKLNLKTYHFYDSSH</sequence>
<dbReference type="RefSeq" id="WP_109645187.1">
    <property type="nucleotide sequence ID" value="NZ_QGGB01000003.1"/>
</dbReference>
<feature type="transmembrane region" description="Helical" evidence="1">
    <location>
        <begin position="207"/>
        <end position="226"/>
    </location>
</feature>
<feature type="transmembrane region" description="Helical" evidence="1">
    <location>
        <begin position="31"/>
        <end position="50"/>
    </location>
</feature>
<reference evidence="2 3" key="1">
    <citation type="submission" date="2018-05" db="EMBL/GenBank/DDBJ databases">
        <title>Rhodohalobacter halophilus gen. nov., sp. nov., a moderately halophilic member of the family Balneolaceae.</title>
        <authorList>
            <person name="Liu Z.-W."/>
        </authorList>
    </citation>
    <scope>NUCLEOTIDE SEQUENCE [LARGE SCALE GENOMIC DNA]</scope>
    <source>
        <strain evidence="2 3">8A47</strain>
    </source>
</reference>
<proteinExistence type="predicted"/>
<feature type="transmembrane region" description="Helical" evidence="1">
    <location>
        <begin position="114"/>
        <end position="132"/>
    </location>
</feature>
<evidence type="ECO:0000256" key="1">
    <source>
        <dbReference type="SAM" id="Phobius"/>
    </source>
</evidence>
<accession>A0A316TXR8</accession>
<keyword evidence="1" id="KW-0472">Membrane</keyword>
<keyword evidence="1" id="KW-0812">Transmembrane</keyword>
<dbReference type="Proteomes" id="UP000245533">
    <property type="component" value="Unassembled WGS sequence"/>
</dbReference>
<feature type="transmembrane region" description="Helical" evidence="1">
    <location>
        <begin position="272"/>
        <end position="291"/>
    </location>
</feature>
<feature type="transmembrane region" description="Helical" evidence="1">
    <location>
        <begin position="406"/>
        <end position="424"/>
    </location>
</feature>
<dbReference type="InterPro" id="IPR051533">
    <property type="entry name" value="WaaL-like"/>
</dbReference>
<organism evidence="2 3">
    <name type="scientific">Rhodohalobacter mucosus</name>
    <dbReference type="NCBI Taxonomy" id="2079485"/>
    <lineage>
        <taxon>Bacteria</taxon>
        <taxon>Pseudomonadati</taxon>
        <taxon>Balneolota</taxon>
        <taxon>Balneolia</taxon>
        <taxon>Balneolales</taxon>
        <taxon>Balneolaceae</taxon>
        <taxon>Rhodohalobacter</taxon>
    </lineage>
</organism>
<feature type="transmembrane region" description="Helical" evidence="1">
    <location>
        <begin position="85"/>
        <end position="102"/>
    </location>
</feature>
<protein>
    <recommendedName>
        <fullName evidence="4">O-antigen ligase</fullName>
    </recommendedName>
</protein>
<gene>
    <name evidence="2" type="ORF">DDZ15_04160</name>
</gene>
<feature type="transmembrane region" description="Helical" evidence="1">
    <location>
        <begin position="6"/>
        <end position="24"/>
    </location>
</feature>
<feature type="transmembrane region" description="Helical" evidence="1">
    <location>
        <begin position="56"/>
        <end position="73"/>
    </location>
</feature>
<dbReference type="AlphaFoldDB" id="A0A316TXR8"/>
<keyword evidence="3" id="KW-1185">Reference proteome</keyword>
<feature type="transmembrane region" description="Helical" evidence="1">
    <location>
        <begin position="233"/>
        <end position="266"/>
    </location>
</feature>
<comment type="caution">
    <text evidence="2">The sequence shown here is derived from an EMBL/GenBank/DDBJ whole genome shotgun (WGS) entry which is preliminary data.</text>
</comment>
<feature type="transmembrane region" description="Helical" evidence="1">
    <location>
        <begin position="370"/>
        <end position="394"/>
    </location>
</feature>
<dbReference type="EMBL" id="QGGB01000003">
    <property type="protein sequence ID" value="PWN07464.1"/>
    <property type="molecule type" value="Genomic_DNA"/>
</dbReference>
<dbReference type="PANTHER" id="PTHR37422">
    <property type="entry name" value="TEICHURONIC ACID BIOSYNTHESIS PROTEIN TUAE"/>
    <property type="match status" value="1"/>
</dbReference>
<evidence type="ECO:0008006" key="4">
    <source>
        <dbReference type="Google" id="ProtNLM"/>
    </source>
</evidence>
<feature type="transmembrane region" description="Helical" evidence="1">
    <location>
        <begin position="430"/>
        <end position="446"/>
    </location>
</feature>
<keyword evidence="1" id="KW-1133">Transmembrane helix</keyword>
<feature type="transmembrane region" description="Helical" evidence="1">
    <location>
        <begin position="144"/>
        <end position="164"/>
    </location>
</feature>
<evidence type="ECO:0000313" key="3">
    <source>
        <dbReference type="Proteomes" id="UP000245533"/>
    </source>
</evidence>